<dbReference type="STRING" id="1805236.AUK13_00840"/>
<evidence type="ECO:0000256" key="2">
    <source>
        <dbReference type="ARBA" id="ARBA00022475"/>
    </source>
</evidence>
<evidence type="ECO:0000256" key="6">
    <source>
        <dbReference type="SAM" id="Phobius"/>
    </source>
</evidence>
<proteinExistence type="predicted"/>
<reference evidence="9 10" key="1">
    <citation type="journal article" date="2016" name="Environ. Microbiol.">
        <title>Genomic resolution of a cold subsurface aquifer community provides metabolic insights for novel microbes adapted to high CO concentrations.</title>
        <authorList>
            <person name="Probst A.J."/>
            <person name="Castelle C.J."/>
            <person name="Singh A."/>
            <person name="Brown C.T."/>
            <person name="Anantharaman K."/>
            <person name="Sharon I."/>
            <person name="Hug L.A."/>
            <person name="Burstein D."/>
            <person name="Emerson J.B."/>
            <person name="Thomas B.C."/>
            <person name="Banfield J.F."/>
        </authorList>
    </citation>
    <scope>NUCLEOTIDE SEQUENCE [LARGE SCALE GENOMIC DNA]</scope>
    <source>
        <strain evidence="9">CG2_30_39_24</strain>
    </source>
</reference>
<feature type="domain" description="DUF4131" evidence="8">
    <location>
        <begin position="34"/>
        <end position="176"/>
    </location>
</feature>
<comment type="subcellular location">
    <subcellularLocation>
        <location evidence="1">Cell membrane</location>
        <topology evidence="1">Multi-pass membrane protein</topology>
    </subcellularLocation>
</comment>
<gene>
    <name evidence="9" type="ORF">AUK13_00840</name>
</gene>
<dbReference type="InterPro" id="IPR025405">
    <property type="entry name" value="DUF4131"/>
</dbReference>
<dbReference type="NCBIfam" id="TIGR00360">
    <property type="entry name" value="ComEC_N-term"/>
    <property type="match status" value="1"/>
</dbReference>
<dbReference type="EMBL" id="MNYR01000012">
    <property type="protein sequence ID" value="OIP56569.1"/>
    <property type="molecule type" value="Genomic_DNA"/>
</dbReference>
<feature type="transmembrane region" description="Helical" evidence="6">
    <location>
        <begin position="340"/>
        <end position="359"/>
    </location>
</feature>
<evidence type="ECO:0000256" key="4">
    <source>
        <dbReference type="ARBA" id="ARBA00022989"/>
    </source>
</evidence>
<name>A0A1J5F8H0_9BACT</name>
<keyword evidence="4 6" id="KW-1133">Transmembrane helix</keyword>
<protein>
    <recommendedName>
        <fullName evidence="11">ComEC/Rec2-related protein domain-containing protein</fullName>
    </recommendedName>
</protein>
<feature type="transmembrane region" description="Helical" evidence="6">
    <location>
        <begin position="31"/>
        <end position="49"/>
    </location>
</feature>
<dbReference type="AlphaFoldDB" id="A0A1J5F8H0"/>
<dbReference type="PANTHER" id="PTHR30619">
    <property type="entry name" value="DNA INTERNALIZATION/COMPETENCE PROTEIN COMEC/REC2"/>
    <property type="match status" value="1"/>
</dbReference>
<evidence type="ECO:0000256" key="5">
    <source>
        <dbReference type="ARBA" id="ARBA00023136"/>
    </source>
</evidence>
<dbReference type="Pfam" id="PF03772">
    <property type="entry name" value="Competence"/>
    <property type="match status" value="1"/>
</dbReference>
<evidence type="ECO:0008006" key="11">
    <source>
        <dbReference type="Google" id="ProtNLM"/>
    </source>
</evidence>
<feature type="transmembrane region" description="Helical" evidence="6">
    <location>
        <begin position="412"/>
        <end position="435"/>
    </location>
</feature>
<comment type="caution">
    <text evidence="9">The sequence shown here is derived from an EMBL/GenBank/DDBJ whole genome shotgun (WGS) entry which is preliminary data.</text>
</comment>
<organism evidence="9 10">
    <name type="scientific">Candidatus Kuenenbacteria bacterium CG2_30_39_24</name>
    <dbReference type="NCBI Taxonomy" id="1805236"/>
    <lineage>
        <taxon>Bacteria</taxon>
        <taxon>Candidatus Kueneniibacteriota</taxon>
    </lineage>
</organism>
<feature type="transmembrane region" description="Helical" evidence="6">
    <location>
        <begin position="317"/>
        <end position="334"/>
    </location>
</feature>
<feature type="transmembrane region" description="Helical" evidence="6">
    <location>
        <begin position="276"/>
        <end position="296"/>
    </location>
</feature>
<feature type="transmembrane region" description="Helical" evidence="6">
    <location>
        <begin position="474"/>
        <end position="491"/>
    </location>
</feature>
<feature type="transmembrane region" description="Helical" evidence="6">
    <location>
        <begin position="248"/>
        <end position="270"/>
    </location>
</feature>
<dbReference type="GO" id="GO:0005886">
    <property type="term" value="C:plasma membrane"/>
    <property type="evidence" value="ECO:0007669"/>
    <property type="project" value="UniProtKB-SubCell"/>
</dbReference>
<feature type="domain" description="ComEC/Rec2-related protein" evidence="7">
    <location>
        <begin position="224"/>
        <end position="492"/>
    </location>
</feature>
<feature type="transmembrane region" description="Helical" evidence="6">
    <location>
        <begin position="380"/>
        <end position="400"/>
    </location>
</feature>
<accession>A0A1J5F8H0</accession>
<keyword evidence="3 6" id="KW-0812">Transmembrane</keyword>
<feature type="transmembrane region" description="Helical" evidence="6">
    <location>
        <begin position="6"/>
        <end position="24"/>
    </location>
</feature>
<keyword evidence="2" id="KW-1003">Cell membrane</keyword>
<dbReference type="InterPro" id="IPR052159">
    <property type="entry name" value="Competence_DNA_uptake"/>
</dbReference>
<feature type="transmembrane region" description="Helical" evidence="6">
    <location>
        <begin position="440"/>
        <end position="462"/>
    </location>
</feature>
<keyword evidence="5 6" id="KW-0472">Membrane</keyword>
<evidence type="ECO:0000256" key="3">
    <source>
        <dbReference type="ARBA" id="ARBA00022692"/>
    </source>
</evidence>
<sequence>MRKSQLFALGCLAFIGGIILSQLVQWPWDNFYNFATVVGLIILIAILGTKKNSGLTVPILFGTAFLLLGIWRFGLSQPVIDKNHIANYYNQTIKLVGRVVDEPDIRLTHRKLTIGRIKAEDIGFLKGKILVNAPNYPEYNYGDLLQIKCELTAGGMIEDFDYGKFLNAKNIYAVCYQPEDILLVNSNLTINQKIRRGILAVKYKYKQIIDKAVPYPQSEILASLILGLRRGIPENIINNLRQTGLSHIIAISGLHISIVTLLLMNSFIAIGLRRRYAFAAATISLIIFLIMIGFHASSVRAGIMGFAALLAMQAGRLKNGINILILAAFILLLINPKLLLGDVGFQLSFLAVLGIIYLGQPIEKFLERIKVPKFFEIRSSLMMTLSAQIMVLPLMVYYFGNLSVIAPVANVLILPILPLIMIIGFGLGIVGFIILPLAHFIGYIIAMLIGWIMLVTSLGARLPYGNFNLEKIDFVWIALIYILIGWSIWLLKTKKFS</sequence>
<evidence type="ECO:0000256" key="1">
    <source>
        <dbReference type="ARBA" id="ARBA00004651"/>
    </source>
</evidence>
<dbReference type="Proteomes" id="UP000183922">
    <property type="component" value="Unassembled WGS sequence"/>
</dbReference>
<dbReference type="PANTHER" id="PTHR30619:SF1">
    <property type="entry name" value="RECOMBINATION PROTEIN 2"/>
    <property type="match status" value="1"/>
</dbReference>
<dbReference type="Pfam" id="PF13567">
    <property type="entry name" value="DUF4131"/>
    <property type="match status" value="1"/>
</dbReference>
<dbReference type="InterPro" id="IPR004477">
    <property type="entry name" value="ComEC_N"/>
</dbReference>
<evidence type="ECO:0000259" key="8">
    <source>
        <dbReference type="Pfam" id="PF13567"/>
    </source>
</evidence>
<evidence type="ECO:0000313" key="10">
    <source>
        <dbReference type="Proteomes" id="UP000183922"/>
    </source>
</evidence>
<evidence type="ECO:0000259" key="7">
    <source>
        <dbReference type="Pfam" id="PF03772"/>
    </source>
</evidence>
<feature type="transmembrane region" description="Helical" evidence="6">
    <location>
        <begin position="55"/>
        <end position="75"/>
    </location>
</feature>
<evidence type="ECO:0000313" key="9">
    <source>
        <dbReference type="EMBL" id="OIP56569.1"/>
    </source>
</evidence>